<dbReference type="EMBL" id="DXFX01000044">
    <property type="protein sequence ID" value="HIX07494.1"/>
    <property type="molecule type" value="Genomic_DNA"/>
</dbReference>
<evidence type="ECO:0000259" key="1">
    <source>
        <dbReference type="Pfam" id="PF01261"/>
    </source>
</evidence>
<dbReference type="InterPro" id="IPR036237">
    <property type="entry name" value="Xyl_isomerase-like_sf"/>
</dbReference>
<dbReference type="GO" id="GO:0016853">
    <property type="term" value="F:isomerase activity"/>
    <property type="evidence" value="ECO:0007669"/>
    <property type="project" value="UniProtKB-KW"/>
</dbReference>
<keyword evidence="2" id="KW-0413">Isomerase</keyword>
<gene>
    <name evidence="2" type="ORF">H9741_03410</name>
</gene>
<proteinExistence type="predicted"/>
<dbReference type="Proteomes" id="UP000824204">
    <property type="component" value="Unassembled WGS sequence"/>
</dbReference>
<feature type="domain" description="Xylose isomerase-like TIM barrel" evidence="1">
    <location>
        <begin position="24"/>
        <end position="239"/>
    </location>
</feature>
<dbReference type="PANTHER" id="PTHR12110">
    <property type="entry name" value="HYDROXYPYRUVATE ISOMERASE"/>
    <property type="match status" value="1"/>
</dbReference>
<comment type="caution">
    <text evidence="2">The sequence shown here is derived from an EMBL/GenBank/DDBJ whole genome shotgun (WGS) entry which is preliminary data.</text>
</comment>
<accession>A0A9D2AF70</accession>
<dbReference type="AlphaFoldDB" id="A0A9D2AF70"/>
<dbReference type="PANTHER" id="PTHR12110:SF41">
    <property type="entry name" value="INOSOSE DEHYDRATASE"/>
    <property type="match status" value="1"/>
</dbReference>
<reference evidence="2" key="1">
    <citation type="journal article" date="2021" name="PeerJ">
        <title>Extensive microbial diversity within the chicken gut microbiome revealed by metagenomics and culture.</title>
        <authorList>
            <person name="Gilroy R."/>
            <person name="Ravi A."/>
            <person name="Getino M."/>
            <person name="Pursley I."/>
            <person name="Horton D.L."/>
            <person name="Alikhan N.F."/>
            <person name="Baker D."/>
            <person name="Gharbi K."/>
            <person name="Hall N."/>
            <person name="Watson M."/>
            <person name="Adriaenssens E.M."/>
            <person name="Foster-Nyarko E."/>
            <person name="Jarju S."/>
            <person name="Secka A."/>
            <person name="Antonio M."/>
            <person name="Oren A."/>
            <person name="Chaudhuri R.R."/>
            <person name="La Ragione R."/>
            <person name="Hildebrand F."/>
            <person name="Pallen M.J."/>
        </authorList>
    </citation>
    <scope>NUCLEOTIDE SEQUENCE</scope>
    <source>
        <strain evidence="2">811</strain>
    </source>
</reference>
<dbReference type="Pfam" id="PF01261">
    <property type="entry name" value="AP_endonuc_2"/>
    <property type="match status" value="1"/>
</dbReference>
<reference evidence="2" key="2">
    <citation type="submission" date="2021-04" db="EMBL/GenBank/DDBJ databases">
        <authorList>
            <person name="Gilroy R."/>
        </authorList>
    </citation>
    <scope>NUCLEOTIDE SEQUENCE</scope>
    <source>
        <strain evidence="2">811</strain>
    </source>
</reference>
<dbReference type="SUPFAM" id="SSF51658">
    <property type="entry name" value="Xylose isomerase-like"/>
    <property type="match status" value="1"/>
</dbReference>
<dbReference type="Gene3D" id="3.20.20.150">
    <property type="entry name" value="Divalent-metal-dependent TIM barrel enzymes"/>
    <property type="match status" value="1"/>
</dbReference>
<sequence>MKFAVQLYSLRELAAREGAEAVLRTVSEAGYNGVEFAGFYDLSPQQMKALLEKYHLEPVSAHIGADSVAPSMEYIDTLGIGNIFVPWVARETFDDEASYQELCQKIKDAYALLKDKALFGYHNHAHEFEGGKDRLARLLSDLPFLKAELDVFWATVAGLDPVKYLEGLGDRLAFVHVKEAAKEDPVHTAQPIVGEGAVDMRGVFGLMNRKKIGWAVLEVEQYPCGEAEYLRRSLENMKKLAK</sequence>
<protein>
    <submittedName>
        <fullName evidence="2">Sugar phosphate isomerase/epimerase</fullName>
    </submittedName>
</protein>
<dbReference type="InterPro" id="IPR050312">
    <property type="entry name" value="IolE/XylAMocC-like"/>
</dbReference>
<organism evidence="2 3">
    <name type="scientific">Candidatus Borkfalkia faecipullorum</name>
    <dbReference type="NCBI Taxonomy" id="2838510"/>
    <lineage>
        <taxon>Bacteria</taxon>
        <taxon>Bacillati</taxon>
        <taxon>Bacillota</taxon>
        <taxon>Clostridia</taxon>
        <taxon>Christensenellales</taxon>
        <taxon>Christensenellaceae</taxon>
        <taxon>Candidatus Borkfalkia</taxon>
    </lineage>
</organism>
<name>A0A9D2AF70_9FIRM</name>
<evidence type="ECO:0000313" key="2">
    <source>
        <dbReference type="EMBL" id="HIX07494.1"/>
    </source>
</evidence>
<dbReference type="InterPro" id="IPR013022">
    <property type="entry name" value="Xyl_isomerase-like_TIM-brl"/>
</dbReference>
<evidence type="ECO:0000313" key="3">
    <source>
        <dbReference type="Proteomes" id="UP000824204"/>
    </source>
</evidence>